<evidence type="ECO:0000313" key="5">
    <source>
        <dbReference type="Proteomes" id="UP001162483"/>
    </source>
</evidence>
<name>A0ABN9HC00_9NEOB</name>
<evidence type="ECO:0000313" key="4">
    <source>
        <dbReference type="EMBL" id="CAI9619346.1"/>
    </source>
</evidence>
<dbReference type="InterPro" id="IPR001870">
    <property type="entry name" value="B30.2/SPRY"/>
</dbReference>
<comment type="caution">
    <text evidence="4">The sequence shown here is derived from an EMBL/GenBank/DDBJ whole genome shotgun (WGS) entry which is preliminary data.</text>
</comment>
<feature type="compositionally biased region" description="Polar residues" evidence="2">
    <location>
        <begin position="21"/>
        <end position="37"/>
    </location>
</feature>
<dbReference type="Proteomes" id="UP001162483">
    <property type="component" value="Unassembled WGS sequence"/>
</dbReference>
<dbReference type="InterPro" id="IPR013320">
    <property type="entry name" value="ConA-like_dom_sf"/>
</dbReference>
<gene>
    <name evidence="4" type="ORF">SPARVUS_LOCUS15827051</name>
</gene>
<reference evidence="4" key="1">
    <citation type="submission" date="2023-05" db="EMBL/GenBank/DDBJ databases">
        <authorList>
            <person name="Stuckert A."/>
        </authorList>
    </citation>
    <scope>NUCLEOTIDE SEQUENCE</scope>
</reference>
<sequence>MEPQPDVPEQQNETSQHKDQLSPSVPTKKNHNVSSPVESPIVSQDVKRCLSHLLVLSCELLSDIQGKMSTIRENSTRHLLNLRRLYGNCHQLLEDEEEMTLANSRRVENEGEHNLEENLLNLVQFMESLKKKKTKDQVSNHGACLKKLSLSFKEGLDGYEPPVYLRLSKEITHIVKPVPEDIEFDPESAHPNLSLSPDLKEVKFEHCLDIKEQKKDCFEPGLYILGKPGFQSGRHYWEVDVGSKSSWIIGVVRESVERKGAWE</sequence>
<dbReference type="Gene3D" id="2.60.120.920">
    <property type="match status" value="1"/>
</dbReference>
<dbReference type="InterPro" id="IPR003879">
    <property type="entry name" value="Butyrophylin_SPRY"/>
</dbReference>
<feature type="domain" description="B30.2/SPRY" evidence="3">
    <location>
        <begin position="160"/>
        <end position="263"/>
    </location>
</feature>
<accession>A0ABN9HC00</accession>
<feature type="region of interest" description="Disordered" evidence="2">
    <location>
        <begin position="1"/>
        <end position="41"/>
    </location>
</feature>
<dbReference type="PROSITE" id="PS50188">
    <property type="entry name" value="B302_SPRY"/>
    <property type="match status" value="1"/>
</dbReference>
<protein>
    <recommendedName>
        <fullName evidence="3">B30.2/SPRY domain-containing protein</fullName>
    </recommendedName>
</protein>
<proteinExistence type="predicted"/>
<keyword evidence="5" id="KW-1185">Reference proteome</keyword>
<dbReference type="SUPFAM" id="SSF49899">
    <property type="entry name" value="Concanavalin A-like lectins/glucanases"/>
    <property type="match status" value="1"/>
</dbReference>
<dbReference type="InterPro" id="IPR043136">
    <property type="entry name" value="B30.2/SPRY_sf"/>
</dbReference>
<evidence type="ECO:0000256" key="2">
    <source>
        <dbReference type="SAM" id="MobiDB-lite"/>
    </source>
</evidence>
<dbReference type="SMART" id="SM00589">
    <property type="entry name" value="PRY"/>
    <property type="match status" value="1"/>
</dbReference>
<dbReference type="InterPro" id="IPR050143">
    <property type="entry name" value="TRIM/RBCC"/>
</dbReference>
<evidence type="ECO:0000259" key="3">
    <source>
        <dbReference type="PROSITE" id="PS50188"/>
    </source>
</evidence>
<evidence type="ECO:0000256" key="1">
    <source>
        <dbReference type="ARBA" id="ARBA00023054"/>
    </source>
</evidence>
<dbReference type="PANTHER" id="PTHR24103">
    <property type="entry name" value="E3 UBIQUITIN-PROTEIN LIGASE TRIM"/>
    <property type="match status" value="1"/>
</dbReference>
<feature type="non-terminal residue" evidence="4">
    <location>
        <position position="263"/>
    </location>
</feature>
<dbReference type="PRINTS" id="PR01407">
    <property type="entry name" value="BUTYPHLNCDUF"/>
</dbReference>
<dbReference type="EMBL" id="CATNWA010020666">
    <property type="protein sequence ID" value="CAI9619346.1"/>
    <property type="molecule type" value="Genomic_DNA"/>
</dbReference>
<organism evidence="4 5">
    <name type="scientific">Staurois parvus</name>
    <dbReference type="NCBI Taxonomy" id="386267"/>
    <lineage>
        <taxon>Eukaryota</taxon>
        <taxon>Metazoa</taxon>
        <taxon>Chordata</taxon>
        <taxon>Craniata</taxon>
        <taxon>Vertebrata</taxon>
        <taxon>Euteleostomi</taxon>
        <taxon>Amphibia</taxon>
        <taxon>Batrachia</taxon>
        <taxon>Anura</taxon>
        <taxon>Neobatrachia</taxon>
        <taxon>Ranoidea</taxon>
        <taxon>Ranidae</taxon>
        <taxon>Staurois</taxon>
    </lineage>
</organism>
<dbReference type="InterPro" id="IPR006574">
    <property type="entry name" value="PRY"/>
</dbReference>
<keyword evidence="1" id="KW-0175">Coiled coil</keyword>